<proteinExistence type="predicted"/>
<feature type="transmembrane region" description="Helical" evidence="1">
    <location>
        <begin position="54"/>
        <end position="78"/>
    </location>
</feature>
<protein>
    <submittedName>
        <fullName evidence="2">Uncharacterized protein</fullName>
    </submittedName>
</protein>
<dbReference type="Proteomes" id="UP001054837">
    <property type="component" value="Unassembled WGS sequence"/>
</dbReference>
<evidence type="ECO:0000313" key="2">
    <source>
        <dbReference type="EMBL" id="GIY78760.1"/>
    </source>
</evidence>
<keyword evidence="1" id="KW-0472">Membrane</keyword>
<sequence>MIFTDCYQTVGRDPQCHVDSICIIYMENYDPTNLAGCYDFQLMGLKLWGGSHSIMLMSFVLSIRKIVIQLILLVVMIFTDGPQTVGQNPQCYVDGSFTICMENYDPTNLSNCYDFH</sequence>
<reference evidence="2 3" key="1">
    <citation type="submission" date="2021-06" db="EMBL/GenBank/DDBJ databases">
        <title>Caerostris darwini draft genome.</title>
        <authorList>
            <person name="Kono N."/>
            <person name="Arakawa K."/>
        </authorList>
    </citation>
    <scope>NUCLEOTIDE SEQUENCE [LARGE SCALE GENOMIC DNA]</scope>
</reference>
<evidence type="ECO:0000256" key="1">
    <source>
        <dbReference type="SAM" id="Phobius"/>
    </source>
</evidence>
<keyword evidence="1" id="KW-1133">Transmembrane helix</keyword>
<evidence type="ECO:0000313" key="3">
    <source>
        <dbReference type="Proteomes" id="UP001054837"/>
    </source>
</evidence>
<dbReference type="EMBL" id="BPLQ01014270">
    <property type="protein sequence ID" value="GIY78760.1"/>
    <property type="molecule type" value="Genomic_DNA"/>
</dbReference>
<accession>A0AAV4W798</accession>
<dbReference type="AlphaFoldDB" id="A0AAV4W798"/>
<organism evidence="2 3">
    <name type="scientific">Caerostris darwini</name>
    <dbReference type="NCBI Taxonomy" id="1538125"/>
    <lineage>
        <taxon>Eukaryota</taxon>
        <taxon>Metazoa</taxon>
        <taxon>Ecdysozoa</taxon>
        <taxon>Arthropoda</taxon>
        <taxon>Chelicerata</taxon>
        <taxon>Arachnida</taxon>
        <taxon>Araneae</taxon>
        <taxon>Araneomorphae</taxon>
        <taxon>Entelegynae</taxon>
        <taxon>Araneoidea</taxon>
        <taxon>Araneidae</taxon>
        <taxon>Caerostris</taxon>
    </lineage>
</organism>
<name>A0AAV4W798_9ARAC</name>
<keyword evidence="3" id="KW-1185">Reference proteome</keyword>
<keyword evidence="1" id="KW-0812">Transmembrane</keyword>
<comment type="caution">
    <text evidence="2">The sequence shown here is derived from an EMBL/GenBank/DDBJ whole genome shotgun (WGS) entry which is preliminary data.</text>
</comment>
<gene>
    <name evidence="2" type="ORF">CDAR_117041</name>
</gene>